<dbReference type="OrthoDB" id="9814204at2"/>
<dbReference type="AlphaFoldDB" id="A0A239PUY8"/>
<keyword evidence="3" id="KW-1185">Reference proteome</keyword>
<dbReference type="RefSeq" id="WP_089412303.1">
    <property type="nucleotide sequence ID" value="NZ_FZQA01000003.1"/>
</dbReference>
<dbReference type="InterPro" id="IPR012338">
    <property type="entry name" value="Beta-lactam/transpept-like"/>
</dbReference>
<dbReference type="InterPro" id="IPR050789">
    <property type="entry name" value="Diverse_Enzym_Activities"/>
</dbReference>
<dbReference type="Proteomes" id="UP000198346">
    <property type="component" value="Unassembled WGS sequence"/>
</dbReference>
<evidence type="ECO:0000313" key="2">
    <source>
        <dbReference type="EMBL" id="SNT73497.1"/>
    </source>
</evidence>
<evidence type="ECO:0000313" key="3">
    <source>
        <dbReference type="Proteomes" id="UP000198346"/>
    </source>
</evidence>
<dbReference type="PANTHER" id="PTHR43283:SF7">
    <property type="entry name" value="BETA-LACTAMASE-RELATED DOMAIN-CONTAINING PROTEIN"/>
    <property type="match status" value="1"/>
</dbReference>
<accession>A0A239PUY8</accession>
<proteinExistence type="predicted"/>
<dbReference type="SUPFAM" id="SSF56601">
    <property type="entry name" value="beta-lactamase/transpeptidase-like"/>
    <property type="match status" value="1"/>
</dbReference>
<dbReference type="InterPro" id="IPR001466">
    <property type="entry name" value="Beta-lactam-related"/>
</dbReference>
<evidence type="ECO:0000259" key="1">
    <source>
        <dbReference type="Pfam" id="PF00144"/>
    </source>
</evidence>
<dbReference type="PANTHER" id="PTHR43283">
    <property type="entry name" value="BETA-LACTAMASE-RELATED"/>
    <property type="match status" value="1"/>
</dbReference>
<name>A0A239PUY8_9PROT</name>
<protein>
    <submittedName>
        <fullName evidence="2">CubicO group peptidase, beta-lactamase class C family</fullName>
    </submittedName>
</protein>
<sequence>MSRRGFWLAGGVVLATAAGAFLHYYLNGVAQVPAGYVAKTLCSEIFLAGRPEAVVRAGEFSGINPVLDHVRARADKEAKAVSAALYGLGRSRAIYRDGYGCAIARGPLAPLPPLEPMRPGAPWPEARADSVSALPRVDYAAIENALDAAMADARAAHRALLVVVDGALVAERYADGFDAATPFLSWSMAKSVTATIVGAAVLRRHIDITDPAPVEEWRDDPARAAITWNDLLRMQSGLAFDENYADPRSDVNRMLFREADAGAAAARRPLVHPPGDHWSYSSGTTNLIARTLRRVLAEKGVDYQAFAREAVFRPIGAASVVMETDSAGAPIGSSYVYATARDWGRLGQLYLNDGVWEGRRLLPEGWPDYVSAPTPASDGAYGAHFWLNRDGEMRRRYISGAPESLYFFSGHEGQYVFIIPDKRTVIVRTGMTRGMPPLSVVAPTVAAIVAAIGSSDEAGASSGAEASP</sequence>
<organism evidence="2 3">
    <name type="scientific">Amphiplicatus metriothermophilus</name>
    <dbReference type="NCBI Taxonomy" id="1519374"/>
    <lineage>
        <taxon>Bacteria</taxon>
        <taxon>Pseudomonadati</taxon>
        <taxon>Pseudomonadota</taxon>
        <taxon>Alphaproteobacteria</taxon>
        <taxon>Parvularculales</taxon>
        <taxon>Parvularculaceae</taxon>
        <taxon>Amphiplicatus</taxon>
    </lineage>
</organism>
<dbReference type="EMBL" id="FZQA01000003">
    <property type="protein sequence ID" value="SNT73497.1"/>
    <property type="molecule type" value="Genomic_DNA"/>
</dbReference>
<feature type="domain" description="Beta-lactamase-related" evidence="1">
    <location>
        <begin position="143"/>
        <end position="428"/>
    </location>
</feature>
<reference evidence="2 3" key="1">
    <citation type="submission" date="2017-07" db="EMBL/GenBank/DDBJ databases">
        <authorList>
            <person name="Sun Z.S."/>
            <person name="Albrecht U."/>
            <person name="Echele G."/>
            <person name="Lee C.C."/>
        </authorList>
    </citation>
    <scope>NUCLEOTIDE SEQUENCE [LARGE SCALE GENOMIC DNA]</scope>
    <source>
        <strain evidence="2 3">CGMCC 1.12710</strain>
    </source>
</reference>
<gene>
    <name evidence="2" type="ORF">SAMN06297382_1843</name>
</gene>
<dbReference type="Pfam" id="PF00144">
    <property type="entry name" value="Beta-lactamase"/>
    <property type="match status" value="1"/>
</dbReference>
<dbReference type="Gene3D" id="3.40.710.10">
    <property type="entry name" value="DD-peptidase/beta-lactamase superfamily"/>
    <property type="match status" value="1"/>
</dbReference>